<dbReference type="InterPro" id="IPR012677">
    <property type="entry name" value="Nucleotide-bd_a/b_plait_sf"/>
</dbReference>
<dbReference type="CDD" id="cd12307">
    <property type="entry name" value="RRM_NIFK_like"/>
    <property type="match status" value="1"/>
</dbReference>
<dbReference type="EMBL" id="GDHF01019491">
    <property type="protein sequence ID" value="JAI32823.1"/>
    <property type="molecule type" value="Transcribed_RNA"/>
</dbReference>
<proteinExistence type="predicted"/>
<dbReference type="OrthoDB" id="21467at2759"/>
<accession>A0A0K8V225</accession>
<dbReference type="SMART" id="SM00360">
    <property type="entry name" value="RRM"/>
    <property type="match status" value="1"/>
</dbReference>
<dbReference type="PANTHER" id="PTHR46754">
    <property type="entry name" value="MKI67 FHA DOMAIN-INTERACTING NUCLEOLAR PHOSPHOPROTEIN"/>
    <property type="match status" value="1"/>
</dbReference>
<feature type="domain" description="RRM" evidence="6">
    <location>
        <begin position="46"/>
        <end position="124"/>
    </location>
</feature>
<dbReference type="Pfam" id="PF00076">
    <property type="entry name" value="RRM_1"/>
    <property type="match status" value="1"/>
</dbReference>
<organism evidence="7">
    <name type="scientific">Bactrocera latifrons</name>
    <name type="common">Malaysian fruit fly</name>
    <name type="synonym">Chaetodacus latifrons</name>
    <dbReference type="NCBI Taxonomy" id="174628"/>
    <lineage>
        <taxon>Eukaryota</taxon>
        <taxon>Metazoa</taxon>
        <taxon>Ecdysozoa</taxon>
        <taxon>Arthropoda</taxon>
        <taxon>Hexapoda</taxon>
        <taxon>Insecta</taxon>
        <taxon>Pterygota</taxon>
        <taxon>Neoptera</taxon>
        <taxon>Endopterygota</taxon>
        <taxon>Diptera</taxon>
        <taxon>Brachycera</taxon>
        <taxon>Muscomorpha</taxon>
        <taxon>Tephritoidea</taxon>
        <taxon>Tephritidae</taxon>
        <taxon>Bactrocera</taxon>
        <taxon>Bactrocera</taxon>
    </lineage>
</organism>
<dbReference type="GeneID" id="108978676"/>
<feature type="region of interest" description="Disordered" evidence="5">
    <location>
        <begin position="1"/>
        <end position="39"/>
    </location>
</feature>
<keyword evidence="3" id="KW-0539">Nucleus</keyword>
<feature type="compositionally biased region" description="Acidic residues" evidence="5">
    <location>
        <begin position="267"/>
        <end position="280"/>
    </location>
</feature>
<dbReference type="GO" id="GO:0005730">
    <property type="term" value="C:nucleolus"/>
    <property type="evidence" value="ECO:0007669"/>
    <property type="project" value="UniProtKB-SubCell"/>
</dbReference>
<dbReference type="PROSITE" id="PS50102">
    <property type="entry name" value="RRM"/>
    <property type="match status" value="1"/>
</dbReference>
<evidence type="ECO:0000256" key="1">
    <source>
        <dbReference type="ARBA" id="ARBA00004604"/>
    </source>
</evidence>
<evidence type="ECO:0000313" key="7">
    <source>
        <dbReference type="EMBL" id="JAI32823.1"/>
    </source>
</evidence>
<protein>
    <submittedName>
        <fullName evidence="7">MKI67 FHA domain-interacting nucleolar phosphoprotein</fullName>
    </submittedName>
</protein>
<name>A0A0K8V225_BACLA</name>
<dbReference type="GO" id="GO:0003723">
    <property type="term" value="F:RNA binding"/>
    <property type="evidence" value="ECO:0007669"/>
    <property type="project" value="UniProtKB-UniRule"/>
</dbReference>
<evidence type="ECO:0000256" key="3">
    <source>
        <dbReference type="ARBA" id="ARBA00023242"/>
    </source>
</evidence>
<evidence type="ECO:0000256" key="4">
    <source>
        <dbReference type="PROSITE-ProRule" id="PRU00176"/>
    </source>
</evidence>
<comment type="subcellular location">
    <subcellularLocation>
        <location evidence="1">Nucleus</location>
        <location evidence="1">Nucleolus</location>
    </subcellularLocation>
</comment>
<keyword evidence="2 4" id="KW-0694">RNA-binding</keyword>
<feature type="region of interest" description="Disordered" evidence="5">
    <location>
        <begin position="259"/>
        <end position="308"/>
    </location>
</feature>
<dbReference type="InterPro" id="IPR000504">
    <property type="entry name" value="RRM_dom"/>
</dbReference>
<dbReference type="Gene3D" id="3.30.70.330">
    <property type="match status" value="1"/>
</dbReference>
<gene>
    <name evidence="7" type="primary">mki67ip</name>
    <name evidence="7" type="ORF">c0_g1_i1</name>
</gene>
<dbReference type="AlphaFoldDB" id="A0A0K8V225"/>
<feature type="compositionally biased region" description="Basic and acidic residues" evidence="5">
    <location>
        <begin position="30"/>
        <end position="39"/>
    </location>
</feature>
<dbReference type="SUPFAM" id="SSF54928">
    <property type="entry name" value="RNA-binding domain, RBD"/>
    <property type="match status" value="1"/>
</dbReference>
<reference evidence="7" key="1">
    <citation type="submission" date="2015-06" db="EMBL/GenBank/DDBJ databases">
        <authorList>
            <person name="Hoefler B.C."/>
            <person name="Straight P.D."/>
        </authorList>
    </citation>
    <scope>NUCLEOTIDE SEQUENCE</scope>
</reference>
<dbReference type="InterPro" id="IPR035979">
    <property type="entry name" value="RBD_domain_sf"/>
</dbReference>
<feature type="compositionally biased region" description="Polar residues" evidence="5">
    <location>
        <begin position="1"/>
        <end position="12"/>
    </location>
</feature>
<evidence type="ECO:0000256" key="2">
    <source>
        <dbReference type="ARBA" id="ARBA00022884"/>
    </source>
</evidence>
<sequence>MPPIRKNTSASSSRREKQTLESSGVVSGQLDKRLKQQQQKKNEKRGIVFIKHLPHGFFEEQLKNYFEQFGKVTRLRLGRSRRTGTSKGFAFVEFEYPEVAEVAAETMDNYLMFKKVVKAAYIPPEKQLYNYFKTSLRKVKNKAGKEIYVSHKTAAIQRKVKQMNNWSNKSYQKRALKKLEKVEKLNQKYAHLGIDFTKVLIEPNKIEHKTEEVKDAKENKFKSGSVDKSKKSKTLNKTIELQDLLGNTLNDDSADEDYVVQSQSDGIDSEQSDSSSDEETYGFARSSDSEETDSGEKAKQRSIPLGKSLKAGKVDNFEKLIKRKPQTGGIQKAKKLVKPPIVKKTSKSILQLTAAKEFVKAVPTKKGKSAVLKNKSSKLQKIRK</sequence>
<evidence type="ECO:0000256" key="5">
    <source>
        <dbReference type="SAM" id="MobiDB-lite"/>
    </source>
</evidence>
<feature type="region of interest" description="Disordered" evidence="5">
    <location>
        <begin position="316"/>
        <end position="335"/>
    </location>
</feature>
<evidence type="ECO:0000259" key="6">
    <source>
        <dbReference type="PROSITE" id="PS50102"/>
    </source>
</evidence>